<dbReference type="SUPFAM" id="SSF53448">
    <property type="entry name" value="Nucleotide-diphospho-sugar transferases"/>
    <property type="match status" value="1"/>
</dbReference>
<keyword evidence="3" id="KW-1185">Reference proteome</keyword>
<name>A0A2K8L0D5_MARES</name>
<dbReference type="RefSeq" id="WP_100277528.1">
    <property type="nucleotide sequence ID" value="NZ_CP018799.1"/>
</dbReference>
<evidence type="ECO:0000313" key="3">
    <source>
        <dbReference type="Proteomes" id="UP000231701"/>
    </source>
</evidence>
<evidence type="ECO:0000313" key="2">
    <source>
        <dbReference type="EMBL" id="ATX79659.1"/>
    </source>
</evidence>
<protein>
    <submittedName>
        <fullName evidence="2">Glycosyl transferase family 2</fullName>
    </submittedName>
</protein>
<keyword evidence="2" id="KW-0808">Transferase</keyword>
<reference evidence="2 3" key="1">
    <citation type="submission" date="2016-12" db="EMBL/GenBank/DDBJ databases">
        <title>Isolation and genomic insights into novel planktonic Zetaproteobacteria from stratified waters of the Chesapeake Bay.</title>
        <authorList>
            <person name="McAllister S.M."/>
            <person name="Kato S."/>
            <person name="Chan C.S."/>
            <person name="Chiu B.K."/>
            <person name="Field E.K."/>
        </authorList>
    </citation>
    <scope>NUCLEOTIDE SEQUENCE [LARGE SCALE GENOMIC DNA]</scope>
    <source>
        <strain evidence="2 3">CP-5</strain>
    </source>
</reference>
<dbReference type="OrthoDB" id="396512at2"/>
<dbReference type="InterPro" id="IPR001173">
    <property type="entry name" value="Glyco_trans_2-like"/>
</dbReference>
<dbReference type="PANTHER" id="PTHR22916">
    <property type="entry name" value="GLYCOSYLTRANSFERASE"/>
    <property type="match status" value="1"/>
</dbReference>
<dbReference type="EMBL" id="CP018799">
    <property type="protein sequence ID" value="ATX79659.1"/>
    <property type="molecule type" value="Genomic_DNA"/>
</dbReference>
<dbReference type="AlphaFoldDB" id="A0A2K8L0D5"/>
<dbReference type="Proteomes" id="UP000231701">
    <property type="component" value="Chromosome"/>
</dbReference>
<sequence>MKISIVTASYNAEAHVEAALDSVLSQHYSDLEYIVIDGASKDATFQVVEKCSDGIAYCVSEPDEGQYHAIQKGLDRASGEIMAWLNADDIYMPWTFSVVAEIFEKYPEVQWITGLPGFMNEQGQYTGVHASAAAYPQHYICNGWYQEHLAGYLQQESMFWRRSLWEKTSGLDLSLDLAADFKLWTEFAKHAELVQITTPLAAFRKRPGVQKSSLDSDGYRNEVATVCETLPRPPTLWSKIASIGVAARSLCRLVQVRQAKVIAYVDSTQSWEMVSLLRPISRVGLGQMFLEYRVRNKNSRILNK</sequence>
<dbReference type="InterPro" id="IPR029044">
    <property type="entry name" value="Nucleotide-diphossugar_trans"/>
</dbReference>
<evidence type="ECO:0000259" key="1">
    <source>
        <dbReference type="Pfam" id="PF00535"/>
    </source>
</evidence>
<dbReference type="CDD" id="cd06433">
    <property type="entry name" value="GT_2_WfgS_like"/>
    <property type="match status" value="1"/>
</dbReference>
<gene>
    <name evidence="2" type="ORF">Ga0123461_1240</name>
</gene>
<proteinExistence type="predicted"/>
<dbReference type="PANTHER" id="PTHR22916:SF65">
    <property type="entry name" value="SLR1065 PROTEIN"/>
    <property type="match status" value="1"/>
</dbReference>
<dbReference type="Pfam" id="PF00535">
    <property type="entry name" value="Glycos_transf_2"/>
    <property type="match status" value="1"/>
</dbReference>
<dbReference type="KEGG" id="maes:Ga0123461_1240"/>
<dbReference type="GO" id="GO:0016758">
    <property type="term" value="F:hexosyltransferase activity"/>
    <property type="evidence" value="ECO:0007669"/>
    <property type="project" value="UniProtKB-ARBA"/>
</dbReference>
<accession>A0A2K8L0D5</accession>
<organism evidence="2 3">
    <name type="scientific">Mariprofundus aestuarium</name>
    <dbReference type="NCBI Taxonomy" id="1921086"/>
    <lineage>
        <taxon>Bacteria</taxon>
        <taxon>Pseudomonadati</taxon>
        <taxon>Pseudomonadota</taxon>
        <taxon>Candidatius Mariprofundia</taxon>
        <taxon>Mariprofundales</taxon>
        <taxon>Mariprofundaceae</taxon>
        <taxon>Mariprofundus</taxon>
    </lineage>
</organism>
<feature type="domain" description="Glycosyltransferase 2-like" evidence="1">
    <location>
        <begin position="4"/>
        <end position="166"/>
    </location>
</feature>
<dbReference type="Gene3D" id="3.90.550.10">
    <property type="entry name" value="Spore Coat Polysaccharide Biosynthesis Protein SpsA, Chain A"/>
    <property type="match status" value="1"/>
</dbReference>